<gene>
    <name evidence="2" type="ORF">GCM10023353_23890</name>
</gene>
<protein>
    <submittedName>
        <fullName evidence="2">Uncharacterized protein</fullName>
    </submittedName>
</protein>
<name>A0ABP9CQX3_9ACTN</name>
<dbReference type="Proteomes" id="UP001500839">
    <property type="component" value="Unassembled WGS sequence"/>
</dbReference>
<evidence type="ECO:0000313" key="3">
    <source>
        <dbReference type="Proteomes" id="UP001500839"/>
    </source>
</evidence>
<evidence type="ECO:0000256" key="1">
    <source>
        <dbReference type="SAM" id="MobiDB-lite"/>
    </source>
</evidence>
<feature type="region of interest" description="Disordered" evidence="1">
    <location>
        <begin position="39"/>
        <end position="106"/>
    </location>
</feature>
<keyword evidence="3" id="KW-1185">Reference proteome</keyword>
<accession>A0ABP9CQX3</accession>
<organism evidence="2 3">
    <name type="scientific">Tomitella cavernea</name>
    <dbReference type="NCBI Taxonomy" id="1387982"/>
    <lineage>
        <taxon>Bacteria</taxon>
        <taxon>Bacillati</taxon>
        <taxon>Actinomycetota</taxon>
        <taxon>Actinomycetes</taxon>
        <taxon>Mycobacteriales</taxon>
        <taxon>Tomitella</taxon>
    </lineage>
</organism>
<proteinExistence type="predicted"/>
<comment type="caution">
    <text evidence="2">The sequence shown here is derived from an EMBL/GenBank/DDBJ whole genome shotgun (WGS) entry which is preliminary data.</text>
</comment>
<reference evidence="3" key="1">
    <citation type="journal article" date="2019" name="Int. J. Syst. Evol. Microbiol.">
        <title>The Global Catalogue of Microorganisms (GCM) 10K type strain sequencing project: providing services to taxonomists for standard genome sequencing and annotation.</title>
        <authorList>
            <consortium name="The Broad Institute Genomics Platform"/>
            <consortium name="The Broad Institute Genome Sequencing Center for Infectious Disease"/>
            <person name="Wu L."/>
            <person name="Ma J."/>
        </authorList>
    </citation>
    <scope>NUCLEOTIDE SEQUENCE [LARGE SCALE GENOMIC DNA]</scope>
    <source>
        <strain evidence="3">JCM 18542</strain>
    </source>
</reference>
<sequence length="106" mass="10943">MGENGVELAGELVELALGQVESRQHCEVCDLIAGDLRHPVPLSGRRSGLPTGGSTAAVRPAADGPGIDPARRWFGSTLRPAGGGDAHGLAADPRRASGATMDRHRK</sequence>
<evidence type="ECO:0000313" key="2">
    <source>
        <dbReference type="EMBL" id="GAA4816761.1"/>
    </source>
</evidence>
<dbReference type="EMBL" id="BAABKQ010000001">
    <property type="protein sequence ID" value="GAA4816761.1"/>
    <property type="molecule type" value="Genomic_DNA"/>
</dbReference>